<evidence type="ECO:0000259" key="4">
    <source>
        <dbReference type="PROSITE" id="PS51084"/>
    </source>
</evidence>
<name>A0A6G4QZ62_9CAUL</name>
<evidence type="ECO:0000313" key="5">
    <source>
        <dbReference type="EMBL" id="NGM50946.1"/>
    </source>
</evidence>
<proteinExistence type="predicted"/>
<dbReference type="InterPro" id="IPR011146">
    <property type="entry name" value="HIT-like"/>
</dbReference>
<dbReference type="GO" id="GO:0003824">
    <property type="term" value="F:catalytic activity"/>
    <property type="evidence" value="ECO:0007669"/>
    <property type="project" value="InterPro"/>
</dbReference>
<reference evidence="5" key="1">
    <citation type="submission" date="2020-02" db="EMBL/GenBank/DDBJ databases">
        <authorList>
            <person name="Gao J."/>
            <person name="Sun J."/>
        </authorList>
    </citation>
    <scope>NUCLEOTIDE SEQUENCE</scope>
    <source>
        <strain evidence="5">602-2</strain>
    </source>
</reference>
<dbReference type="AlphaFoldDB" id="A0A6G4QZ62"/>
<dbReference type="Pfam" id="PF01230">
    <property type="entry name" value="HIT"/>
    <property type="match status" value="1"/>
</dbReference>
<feature type="short sequence motif" description="Histidine triad motif" evidence="2 3">
    <location>
        <begin position="105"/>
        <end position="109"/>
    </location>
</feature>
<organism evidence="5">
    <name type="scientific">Caulobacter sp. 602-2</name>
    <dbReference type="NCBI Taxonomy" id="2710887"/>
    <lineage>
        <taxon>Bacteria</taxon>
        <taxon>Pseudomonadati</taxon>
        <taxon>Pseudomonadota</taxon>
        <taxon>Alphaproteobacteria</taxon>
        <taxon>Caulobacterales</taxon>
        <taxon>Caulobacteraceae</taxon>
        <taxon>Caulobacter</taxon>
    </lineage>
</organism>
<accession>A0A6G4QZ62</accession>
<dbReference type="Gene3D" id="3.30.428.10">
    <property type="entry name" value="HIT-like"/>
    <property type="match status" value="1"/>
</dbReference>
<evidence type="ECO:0000256" key="3">
    <source>
        <dbReference type="PROSITE-ProRule" id="PRU00464"/>
    </source>
</evidence>
<comment type="caution">
    <text evidence="5">The sequence shown here is derived from an EMBL/GenBank/DDBJ whole genome shotgun (WGS) entry which is preliminary data.</text>
</comment>
<dbReference type="CDD" id="cd01277">
    <property type="entry name" value="HINT_subgroup"/>
    <property type="match status" value="1"/>
</dbReference>
<dbReference type="PROSITE" id="PS51084">
    <property type="entry name" value="HIT_2"/>
    <property type="match status" value="1"/>
</dbReference>
<dbReference type="RefSeq" id="WP_165259961.1">
    <property type="nucleotide sequence ID" value="NZ_JAAKGT010000007.1"/>
</dbReference>
<dbReference type="InterPro" id="IPR001310">
    <property type="entry name" value="Histidine_triad_HIT"/>
</dbReference>
<evidence type="ECO:0000256" key="2">
    <source>
        <dbReference type="PIRSR" id="PIRSR601310-3"/>
    </source>
</evidence>
<evidence type="ECO:0000256" key="1">
    <source>
        <dbReference type="PIRSR" id="PIRSR601310-1"/>
    </source>
</evidence>
<feature type="domain" description="HIT" evidence="4">
    <location>
        <begin position="12"/>
        <end position="120"/>
    </location>
</feature>
<dbReference type="InterPro" id="IPR036265">
    <property type="entry name" value="HIT-like_sf"/>
</dbReference>
<dbReference type="PANTHER" id="PTHR46648">
    <property type="entry name" value="HIT FAMILY PROTEIN 1"/>
    <property type="match status" value="1"/>
</dbReference>
<dbReference type="GO" id="GO:0009117">
    <property type="term" value="P:nucleotide metabolic process"/>
    <property type="evidence" value="ECO:0007669"/>
    <property type="project" value="TreeGrafter"/>
</dbReference>
<protein>
    <submittedName>
        <fullName evidence="5">HIT family protein</fullName>
    </submittedName>
</protein>
<feature type="active site" description="Tele-AMP-histidine intermediate" evidence="1">
    <location>
        <position position="107"/>
    </location>
</feature>
<dbReference type="EMBL" id="JAAKGT010000007">
    <property type="protein sequence ID" value="NGM50946.1"/>
    <property type="molecule type" value="Genomic_DNA"/>
</dbReference>
<dbReference type="PRINTS" id="PR00332">
    <property type="entry name" value="HISTRIAD"/>
</dbReference>
<dbReference type="InterPro" id="IPR039384">
    <property type="entry name" value="HINT"/>
</dbReference>
<sequence length="143" mass="15150">MSLTGSYDDANIFAKIVRGEIPSVKIFEDDAVLAFMDAFPQSRGHALVISKTSKARNILEVEPQVLAELAAATQKLARAVTAALKPDGVVVTQFNGAPAGQTVFHLHFHVIPRYEGEALGRHGGGMADIDDLKALAAKISAAL</sequence>
<gene>
    <name evidence="5" type="ORF">G5B46_15130</name>
</gene>
<dbReference type="SUPFAM" id="SSF54197">
    <property type="entry name" value="HIT-like"/>
    <property type="match status" value="1"/>
</dbReference>
<dbReference type="PANTHER" id="PTHR46648:SF1">
    <property type="entry name" value="ADENOSINE 5'-MONOPHOSPHORAMIDASE HNT1"/>
    <property type="match status" value="1"/>
</dbReference>